<sequence>MWHKFTGALKSRQATIHDDEPGVPPTPQGDVLSRVLDQHPNLSVFHNTTDFPATEPPPSPKRRGVFKRMAKVMSDEQDSCAPLHFKLPGTFSKNSKKVGSTLTLNGNADTPRRSSFDMLKQPAQPADGRQPSADTYEPPRIPRSSTDGAASVRSILRDPNTPGTGQNVRFFSRDAYKVISPEQSMDQDSPEGDDLQAKLQGAAVGTAPAALSPRSRSKRPTVAEVFSLPTTSVPADNESIDENMPGNSSNPFDVSWQDVEMPGAPPGLDFHLDLPSDLSTALREDLGEVISRSSAMSHASAAVSDLSASNDSQALVDRSDLRALASPMTSLSKNRARAISDTVFHSMLRSSSGSEKSSKHPESEVNDESSGDVIVFSPEKKPDPFSATANTYYTPQTMIPSTPPQGSVRSHCRMASKEESIIVSLQAQLTLQSELCGQYENDLHARDEAVTILESRLSEAERDAVKRREYIRNMRKKLQDVERHVRSLQEEVETSRQENQERSIMDEASGEALRMLHRQIAALQKEKDTTDEQAHALRAEVDAVQQQLKSNAALVTSLTETLQARDQRDHELQHSLREAQEQVEEMGNVSMCLDEDDMKRLIAEKEMRNEEERERYLATEAEWKAQKTELNERVEAMRTEINGLQDELEDSKVTLKDRDSELAMLKTELETQWTNTEKATEKLTAMAQQVIDLQDERDALRTAVQELEQKITEMELGWNEIENRRTELETELHELWDEKDLLEHEKEEIEVQLKAQTDRVRELDHALQVKEEHVATVEQERQFATENTARVTAQLSERDAENAALRAAVEAHEREIEDLREQMNTLGRGHARDIESLELTVTQLREREAQSKATMERLAQEKADADVDAKTSQDRFTSLDEEVQRLRRHVHDLQKESADKEVKLVALEKQREKDQTDIFNYNMALDSKQQELELLKRKMQVRGTGGSTPIQANGTATPASNRSLNRRESSISSTLGSVVRTGATTRTSSVASRGSSVSSRSSSVMSNGSAHERQSSTESVRSPALMKSTRANTGAMRPPLSKPRISGVLSPTSTSTPTPKPRTSAAAAKVSSRVALAGSTPGPRRVSSTASELAKLKSKSVRASLVAESQHKASGAPAVSDVDEDEEKENMEVSLGSQSAKSMSSAGNSTLKATKENAPLKRKIIAVPA</sequence>
<feature type="coiled-coil region" evidence="1">
    <location>
        <begin position="471"/>
        <end position="547"/>
    </location>
</feature>
<feature type="region of interest" description="Disordered" evidence="2">
    <location>
        <begin position="941"/>
        <end position="1091"/>
    </location>
</feature>
<name>A0A0D7ABY4_9AGAR</name>
<evidence type="ECO:0000313" key="4">
    <source>
        <dbReference type="Proteomes" id="UP000054144"/>
    </source>
</evidence>
<feature type="region of interest" description="Disordered" evidence="2">
    <location>
        <begin position="1"/>
        <end position="31"/>
    </location>
</feature>
<dbReference type="PANTHER" id="PTHR45615:SF80">
    <property type="entry name" value="GRIP DOMAIN-CONTAINING PROTEIN"/>
    <property type="match status" value="1"/>
</dbReference>
<dbReference type="PANTHER" id="PTHR45615">
    <property type="entry name" value="MYOSIN HEAVY CHAIN, NON-MUSCLE"/>
    <property type="match status" value="1"/>
</dbReference>
<reference evidence="3 4" key="1">
    <citation type="journal article" date="2015" name="Fungal Genet. Biol.">
        <title>Evolution of novel wood decay mechanisms in Agaricales revealed by the genome sequences of Fistulina hepatica and Cylindrobasidium torrendii.</title>
        <authorList>
            <person name="Floudas D."/>
            <person name="Held B.W."/>
            <person name="Riley R."/>
            <person name="Nagy L.G."/>
            <person name="Koehler G."/>
            <person name="Ransdell A.S."/>
            <person name="Younus H."/>
            <person name="Chow J."/>
            <person name="Chiniquy J."/>
            <person name="Lipzen A."/>
            <person name="Tritt A."/>
            <person name="Sun H."/>
            <person name="Haridas S."/>
            <person name="LaButti K."/>
            <person name="Ohm R.A."/>
            <person name="Kues U."/>
            <person name="Blanchette R.A."/>
            <person name="Grigoriev I.V."/>
            <person name="Minto R.E."/>
            <person name="Hibbett D.S."/>
        </authorList>
    </citation>
    <scope>NUCLEOTIDE SEQUENCE [LARGE SCALE GENOMIC DNA]</scope>
    <source>
        <strain evidence="3 4">ATCC 64428</strain>
    </source>
</reference>
<keyword evidence="1" id="KW-0175">Coiled coil</keyword>
<feature type="coiled-coil region" evidence="1">
    <location>
        <begin position="595"/>
        <end position="938"/>
    </location>
</feature>
<feature type="compositionally biased region" description="Polar residues" evidence="2">
    <location>
        <begin position="91"/>
        <end position="108"/>
    </location>
</feature>
<dbReference type="EMBL" id="KN881832">
    <property type="protein sequence ID" value="KIY48507.1"/>
    <property type="molecule type" value="Genomic_DNA"/>
</dbReference>
<dbReference type="Proteomes" id="UP000054144">
    <property type="component" value="Unassembled WGS sequence"/>
</dbReference>
<feature type="region of interest" description="Disordered" evidence="2">
    <location>
        <begin position="1107"/>
        <end position="1155"/>
    </location>
</feature>
<feature type="compositionally biased region" description="Low complexity" evidence="2">
    <location>
        <begin position="976"/>
        <end position="1009"/>
    </location>
</feature>
<feature type="region of interest" description="Disordered" evidence="2">
    <location>
        <begin position="349"/>
        <end position="372"/>
    </location>
</feature>
<protein>
    <submittedName>
        <fullName evidence="3">Uncharacterized protein</fullName>
    </submittedName>
</protein>
<feature type="region of interest" description="Disordered" evidence="2">
    <location>
        <begin position="44"/>
        <end position="63"/>
    </location>
</feature>
<feature type="compositionally biased region" description="Polar residues" evidence="2">
    <location>
        <begin position="947"/>
        <end position="963"/>
    </location>
</feature>
<gene>
    <name evidence="3" type="ORF">FISHEDRAFT_43031</name>
</gene>
<organism evidence="3 4">
    <name type="scientific">Fistulina hepatica ATCC 64428</name>
    <dbReference type="NCBI Taxonomy" id="1128425"/>
    <lineage>
        <taxon>Eukaryota</taxon>
        <taxon>Fungi</taxon>
        <taxon>Dikarya</taxon>
        <taxon>Basidiomycota</taxon>
        <taxon>Agaricomycotina</taxon>
        <taxon>Agaricomycetes</taxon>
        <taxon>Agaricomycetidae</taxon>
        <taxon>Agaricales</taxon>
        <taxon>Fistulinaceae</taxon>
        <taxon>Fistulina</taxon>
    </lineage>
</organism>
<dbReference type="AlphaFoldDB" id="A0A0D7ABY4"/>
<feature type="region of interest" description="Disordered" evidence="2">
    <location>
        <begin position="88"/>
        <end position="169"/>
    </location>
</feature>
<evidence type="ECO:0000256" key="1">
    <source>
        <dbReference type="SAM" id="Coils"/>
    </source>
</evidence>
<feature type="compositionally biased region" description="Low complexity" evidence="2">
    <location>
        <begin position="1050"/>
        <end position="1077"/>
    </location>
</feature>
<accession>A0A0D7ABY4</accession>
<evidence type="ECO:0000313" key="3">
    <source>
        <dbReference type="EMBL" id="KIY48507.1"/>
    </source>
</evidence>
<feature type="compositionally biased region" description="Polar residues" evidence="2">
    <location>
        <begin position="1135"/>
        <end position="1152"/>
    </location>
</feature>
<evidence type="ECO:0000256" key="2">
    <source>
        <dbReference type="SAM" id="MobiDB-lite"/>
    </source>
</evidence>
<keyword evidence="4" id="KW-1185">Reference proteome</keyword>
<proteinExistence type="predicted"/>
<dbReference type="OrthoDB" id="2593174at2759"/>